<sequence>MPWAVFHSISASDLMNDRCINKGYLIVCNRSPMSGLMEPSEMRELQER</sequence>
<keyword evidence="2" id="KW-1185">Reference proteome</keyword>
<dbReference type="EMBL" id="SJPT01000006">
    <property type="protein sequence ID" value="TWU21541.1"/>
    <property type="molecule type" value="Genomic_DNA"/>
</dbReference>
<dbReference type="AlphaFoldDB" id="A0A5C6CDP4"/>
<comment type="caution">
    <text evidence="1">The sequence shown here is derived from an EMBL/GenBank/DDBJ whole genome shotgun (WGS) entry which is preliminary data.</text>
</comment>
<evidence type="ECO:0000313" key="1">
    <source>
        <dbReference type="EMBL" id="TWU21541.1"/>
    </source>
</evidence>
<protein>
    <submittedName>
        <fullName evidence="1">Uncharacterized protein</fullName>
    </submittedName>
</protein>
<accession>A0A5C6CDP4</accession>
<organism evidence="1 2">
    <name type="scientific">Novipirellula galeiformis</name>
    <dbReference type="NCBI Taxonomy" id="2528004"/>
    <lineage>
        <taxon>Bacteria</taxon>
        <taxon>Pseudomonadati</taxon>
        <taxon>Planctomycetota</taxon>
        <taxon>Planctomycetia</taxon>
        <taxon>Pirellulales</taxon>
        <taxon>Pirellulaceae</taxon>
        <taxon>Novipirellula</taxon>
    </lineage>
</organism>
<evidence type="ECO:0000313" key="2">
    <source>
        <dbReference type="Proteomes" id="UP000316304"/>
    </source>
</evidence>
<name>A0A5C6CDP4_9BACT</name>
<gene>
    <name evidence="1" type="ORF">Pla52o_37280</name>
</gene>
<reference evidence="1 2" key="1">
    <citation type="submission" date="2019-02" db="EMBL/GenBank/DDBJ databases">
        <title>Deep-cultivation of Planctomycetes and their phenomic and genomic characterization uncovers novel biology.</title>
        <authorList>
            <person name="Wiegand S."/>
            <person name="Jogler M."/>
            <person name="Boedeker C."/>
            <person name="Pinto D."/>
            <person name="Vollmers J."/>
            <person name="Rivas-Marin E."/>
            <person name="Kohn T."/>
            <person name="Peeters S.H."/>
            <person name="Heuer A."/>
            <person name="Rast P."/>
            <person name="Oberbeckmann S."/>
            <person name="Bunk B."/>
            <person name="Jeske O."/>
            <person name="Meyerdierks A."/>
            <person name="Storesund J.E."/>
            <person name="Kallscheuer N."/>
            <person name="Luecker S."/>
            <person name="Lage O.M."/>
            <person name="Pohl T."/>
            <person name="Merkel B.J."/>
            <person name="Hornburger P."/>
            <person name="Mueller R.-W."/>
            <person name="Bruemmer F."/>
            <person name="Labrenz M."/>
            <person name="Spormann A.M."/>
            <person name="Op Den Camp H."/>
            <person name="Overmann J."/>
            <person name="Amann R."/>
            <person name="Jetten M.S.M."/>
            <person name="Mascher T."/>
            <person name="Medema M.H."/>
            <person name="Devos D.P."/>
            <person name="Kaster A.-K."/>
            <person name="Ovreas L."/>
            <person name="Rohde M."/>
            <person name="Galperin M.Y."/>
            <person name="Jogler C."/>
        </authorList>
    </citation>
    <scope>NUCLEOTIDE SEQUENCE [LARGE SCALE GENOMIC DNA]</scope>
    <source>
        <strain evidence="1 2">Pla52o</strain>
    </source>
</reference>
<proteinExistence type="predicted"/>
<dbReference type="Proteomes" id="UP000316304">
    <property type="component" value="Unassembled WGS sequence"/>
</dbReference>